<dbReference type="EMBL" id="CAADRP010001596">
    <property type="protein sequence ID" value="VFU43077.1"/>
    <property type="molecule type" value="Genomic_DNA"/>
</dbReference>
<feature type="compositionally biased region" description="Basic and acidic residues" evidence="3">
    <location>
        <begin position="268"/>
        <end position="315"/>
    </location>
</feature>
<proteinExistence type="inferred from homology"/>
<dbReference type="InterPro" id="IPR002068">
    <property type="entry name" value="A-crystallin/Hsp20_dom"/>
</dbReference>
<evidence type="ECO:0000256" key="1">
    <source>
        <dbReference type="PROSITE-ProRule" id="PRU00285"/>
    </source>
</evidence>
<comment type="similarity">
    <text evidence="1 2">Belongs to the small heat shock protein (HSP20) family.</text>
</comment>
<protein>
    <recommendedName>
        <fullName evidence="5">SHSP domain-containing protein</fullName>
    </recommendedName>
</protein>
<feature type="compositionally biased region" description="Basic and acidic residues" evidence="3">
    <location>
        <begin position="211"/>
        <end position="220"/>
    </location>
</feature>
<evidence type="ECO:0000313" key="6">
    <source>
        <dbReference type="EMBL" id="VFU43077.1"/>
    </source>
</evidence>
<feature type="domain" description="SHSP" evidence="5">
    <location>
        <begin position="93"/>
        <end position="198"/>
    </location>
</feature>
<organism evidence="6">
    <name type="scientific">Salix viminalis</name>
    <name type="common">Common osier</name>
    <name type="synonym">Basket willow</name>
    <dbReference type="NCBI Taxonomy" id="40686"/>
    <lineage>
        <taxon>Eukaryota</taxon>
        <taxon>Viridiplantae</taxon>
        <taxon>Streptophyta</taxon>
        <taxon>Embryophyta</taxon>
        <taxon>Tracheophyta</taxon>
        <taxon>Spermatophyta</taxon>
        <taxon>Magnoliopsida</taxon>
        <taxon>eudicotyledons</taxon>
        <taxon>Gunneridae</taxon>
        <taxon>Pentapetalae</taxon>
        <taxon>rosids</taxon>
        <taxon>fabids</taxon>
        <taxon>Malpighiales</taxon>
        <taxon>Salicaceae</taxon>
        <taxon>Saliceae</taxon>
        <taxon>Salix</taxon>
    </lineage>
</organism>
<feature type="transmembrane region" description="Helical" evidence="4">
    <location>
        <begin position="445"/>
        <end position="467"/>
    </location>
</feature>
<dbReference type="InterPro" id="IPR008978">
    <property type="entry name" value="HSP20-like_chaperone"/>
</dbReference>
<name>A0A6N2LS86_SALVM</name>
<dbReference type="SUPFAM" id="SSF49764">
    <property type="entry name" value="HSP20-like chaperones"/>
    <property type="match status" value="1"/>
</dbReference>
<evidence type="ECO:0000256" key="3">
    <source>
        <dbReference type="SAM" id="MobiDB-lite"/>
    </source>
</evidence>
<feature type="region of interest" description="Disordered" evidence="3">
    <location>
        <begin position="192"/>
        <end position="239"/>
    </location>
</feature>
<feature type="region of interest" description="Disordered" evidence="3">
    <location>
        <begin position="268"/>
        <end position="440"/>
    </location>
</feature>
<feature type="compositionally biased region" description="Basic and acidic residues" evidence="3">
    <location>
        <begin position="322"/>
        <end position="388"/>
    </location>
</feature>
<keyword evidence="4" id="KW-1133">Transmembrane helix</keyword>
<gene>
    <name evidence="6" type="ORF">SVIM_LOCUS262338</name>
</gene>
<keyword evidence="4" id="KW-0812">Transmembrane</keyword>
<feature type="compositionally biased region" description="Basic and acidic residues" evidence="3">
    <location>
        <begin position="396"/>
        <end position="440"/>
    </location>
</feature>
<dbReference type="PROSITE" id="PS01031">
    <property type="entry name" value="SHSP"/>
    <property type="match status" value="1"/>
</dbReference>
<evidence type="ECO:0000256" key="2">
    <source>
        <dbReference type="RuleBase" id="RU003616"/>
    </source>
</evidence>
<keyword evidence="4" id="KW-0472">Membrane</keyword>
<evidence type="ECO:0000259" key="5">
    <source>
        <dbReference type="PROSITE" id="PS01031"/>
    </source>
</evidence>
<evidence type="ECO:0000256" key="4">
    <source>
        <dbReference type="SAM" id="Phobius"/>
    </source>
</evidence>
<dbReference type="Pfam" id="PF00011">
    <property type="entry name" value="HSP20"/>
    <property type="match status" value="1"/>
</dbReference>
<dbReference type="AlphaFoldDB" id="A0A6N2LS86"/>
<dbReference type="CDD" id="cd06464">
    <property type="entry name" value="ACD_sHsps-like"/>
    <property type="match status" value="1"/>
</dbReference>
<dbReference type="Gene3D" id="2.60.40.790">
    <property type="match status" value="1"/>
</dbReference>
<reference evidence="6" key="1">
    <citation type="submission" date="2019-03" db="EMBL/GenBank/DDBJ databases">
        <authorList>
            <person name="Mank J."/>
            <person name="Almeida P."/>
        </authorList>
    </citation>
    <scope>NUCLEOTIDE SEQUENCE</scope>
    <source>
        <strain evidence="6">78183</strain>
    </source>
</reference>
<feature type="compositionally biased region" description="Polar residues" evidence="3">
    <location>
        <begin position="221"/>
        <end position="232"/>
    </location>
</feature>
<sequence length="473" mass="52680">MKIKTSNTNATESHFLLDNKFDIQGSKILEEYFLECSVDGKKTPLCAIKNTKRDRGIKIMNYPRGAGYTGYTGFRPRGYNPIRGQPARTTSQSLPTNFQPKTEWKEEDAALVLLVYLPGFLREQVRVTAEEQIRYIRVDGERILSNNTRNRFNTAYSVPKNCDLSQMKAGFANGILTIRIPKNIPAVKNTDTGEVEATASQEDPGVQEFTGKPKPEKNGEENPSGTTSATSAKETKGKDVEAIEAVSQKGQDEGLKKANLLANTAKQIEEKSAGLDGEKGDQNVTEKREENEPKGKPVEEEKPEKVAEKPSKEEEKGDEPEIAEKVVEKPLVKEEEKDEKVVEKPLVREEEKDEKAVEKPLVKEEEKDGKVVEKPLVREEEKDEKLEEPGIAESAVQKKEEEGKNERAAGDDEKEKCKEDSSEDTEKARPSADKDGDMKNDEDQLIVNICVAVSVIMAVGAHFYAIFSSSSKI</sequence>
<accession>A0A6N2LS86</accession>